<accession>A0A183AUI5</accession>
<evidence type="ECO:0000313" key="2">
    <source>
        <dbReference type="EMBL" id="VDP87349.1"/>
    </source>
</evidence>
<reference evidence="2 3" key="2">
    <citation type="submission" date="2018-11" db="EMBL/GenBank/DDBJ databases">
        <authorList>
            <consortium name="Pathogen Informatics"/>
        </authorList>
    </citation>
    <scope>NUCLEOTIDE SEQUENCE [LARGE SCALE GENOMIC DNA]</scope>
    <source>
        <strain evidence="2 3">Egypt</strain>
    </source>
</reference>
<evidence type="ECO:0000256" key="1">
    <source>
        <dbReference type="SAM" id="MobiDB-lite"/>
    </source>
</evidence>
<feature type="region of interest" description="Disordered" evidence="1">
    <location>
        <begin position="150"/>
        <end position="232"/>
    </location>
</feature>
<dbReference type="AlphaFoldDB" id="A0A183AUI5"/>
<feature type="compositionally biased region" description="Low complexity" evidence="1">
    <location>
        <begin position="186"/>
        <end position="206"/>
    </location>
</feature>
<name>A0A183AUI5_9TREM</name>
<sequence length="320" mass="33377">MLVSLPAPTSGVGQRRTLSSQAPRLPPPPPMVSALDPVPTTPVVPPRLNSASINPPGAVVSPIGGPTTPTRHVLGNSNALLNGPSVPGYANSTSSNLSSQKHFKPPIATGTASRPVVPLRVPDTIDLTGESVTVSNAIYGRSTGVDVAKQSNGVVSMPRPTVPRIPPPSSVNHTGLPTIRPPQAALTQPQVSSKSSSVLSRTPSSSDQIATSHLTTSRPKPGPLNNSRPASSFCDSNSLPVAPLPPVPSSPHCPGRHLIQPAPLLTIAEAAEAGRCPERTHAEELSGINVAVFRNSFKYFELNLRNLVLTYIYLKSVKSV</sequence>
<evidence type="ECO:0000313" key="3">
    <source>
        <dbReference type="Proteomes" id="UP000272942"/>
    </source>
</evidence>
<dbReference type="WBParaSite" id="ECPE_0001065201-mRNA-1">
    <property type="protein sequence ID" value="ECPE_0001065201-mRNA-1"/>
    <property type="gene ID" value="ECPE_0001065201"/>
</dbReference>
<dbReference type="EMBL" id="UZAN01049386">
    <property type="protein sequence ID" value="VDP87349.1"/>
    <property type="molecule type" value="Genomic_DNA"/>
</dbReference>
<dbReference type="Proteomes" id="UP000272942">
    <property type="component" value="Unassembled WGS sequence"/>
</dbReference>
<protein>
    <submittedName>
        <fullName evidence="4">WH2 domain-containing protein</fullName>
    </submittedName>
</protein>
<reference evidence="4" key="1">
    <citation type="submission" date="2016-06" db="UniProtKB">
        <authorList>
            <consortium name="WormBaseParasite"/>
        </authorList>
    </citation>
    <scope>IDENTIFICATION</scope>
</reference>
<keyword evidence="3" id="KW-1185">Reference proteome</keyword>
<proteinExistence type="predicted"/>
<evidence type="ECO:0000313" key="4">
    <source>
        <dbReference type="WBParaSite" id="ECPE_0001065201-mRNA-1"/>
    </source>
</evidence>
<gene>
    <name evidence="2" type="ORF">ECPE_LOCUS10620</name>
</gene>
<feature type="compositionally biased region" description="Polar residues" evidence="1">
    <location>
        <begin position="207"/>
        <end position="232"/>
    </location>
</feature>
<feature type="region of interest" description="Disordered" evidence="1">
    <location>
        <begin position="1"/>
        <end position="44"/>
    </location>
</feature>
<organism evidence="4">
    <name type="scientific">Echinostoma caproni</name>
    <dbReference type="NCBI Taxonomy" id="27848"/>
    <lineage>
        <taxon>Eukaryota</taxon>
        <taxon>Metazoa</taxon>
        <taxon>Spiralia</taxon>
        <taxon>Lophotrochozoa</taxon>
        <taxon>Platyhelminthes</taxon>
        <taxon>Trematoda</taxon>
        <taxon>Digenea</taxon>
        <taxon>Plagiorchiida</taxon>
        <taxon>Echinostomata</taxon>
        <taxon>Echinostomatoidea</taxon>
        <taxon>Echinostomatidae</taxon>
        <taxon>Echinostoma</taxon>
    </lineage>
</organism>
<feature type="compositionally biased region" description="Pro residues" evidence="1">
    <location>
        <begin position="160"/>
        <end position="169"/>
    </location>
</feature>